<dbReference type="UniPathway" id="UPA00109">
    <property type="reaction ID" value="UER00189"/>
</dbReference>
<feature type="active site" description="Electrophile" evidence="13">
    <location>
        <position position="98"/>
    </location>
</feature>
<keyword evidence="10 13" id="KW-0324">Glycolysis</keyword>
<dbReference type="CDD" id="cd00311">
    <property type="entry name" value="TIM"/>
    <property type="match status" value="1"/>
</dbReference>
<dbReference type="FunFam" id="3.20.20.70:FF:000020">
    <property type="entry name" value="Triosephosphate isomerase"/>
    <property type="match status" value="1"/>
</dbReference>
<dbReference type="EC" id="5.3.1.1" evidence="6 13"/>
<dbReference type="AlphaFoldDB" id="A0A545UHV5"/>
<dbReference type="GO" id="GO:0006096">
    <property type="term" value="P:glycolytic process"/>
    <property type="evidence" value="ECO:0007669"/>
    <property type="project" value="UniProtKB-UniRule"/>
</dbReference>
<evidence type="ECO:0000256" key="6">
    <source>
        <dbReference type="ARBA" id="ARBA00011940"/>
    </source>
</evidence>
<evidence type="ECO:0000256" key="1">
    <source>
        <dbReference type="ARBA" id="ARBA00000474"/>
    </source>
</evidence>
<dbReference type="Pfam" id="PF00121">
    <property type="entry name" value="TIM"/>
    <property type="match status" value="1"/>
</dbReference>
<feature type="active site" description="Proton acceptor" evidence="13">
    <location>
        <position position="170"/>
    </location>
</feature>
<keyword evidence="8 13" id="KW-0312">Gluconeogenesis</keyword>
<dbReference type="NCBIfam" id="TIGR00419">
    <property type="entry name" value="tim"/>
    <property type="match status" value="1"/>
</dbReference>
<reference evidence="15 16" key="1">
    <citation type="submission" date="2019-07" db="EMBL/GenBank/DDBJ databases">
        <title>Draft genome for Aliikangiella sp. M105.</title>
        <authorList>
            <person name="Wang G."/>
        </authorList>
    </citation>
    <scope>NUCLEOTIDE SEQUENCE [LARGE SCALE GENOMIC DNA]</scope>
    <source>
        <strain evidence="15 16">M105</strain>
    </source>
</reference>
<dbReference type="GO" id="GO:0006094">
    <property type="term" value="P:gluconeogenesis"/>
    <property type="evidence" value="ECO:0007669"/>
    <property type="project" value="UniProtKB-UniRule"/>
</dbReference>
<dbReference type="OrthoDB" id="9809429at2"/>
<organism evidence="15 16">
    <name type="scientific">Aliikangiella coralliicola</name>
    <dbReference type="NCBI Taxonomy" id="2592383"/>
    <lineage>
        <taxon>Bacteria</taxon>
        <taxon>Pseudomonadati</taxon>
        <taxon>Pseudomonadota</taxon>
        <taxon>Gammaproteobacteria</taxon>
        <taxon>Oceanospirillales</taxon>
        <taxon>Pleioneaceae</taxon>
        <taxon>Aliikangiella</taxon>
    </lineage>
</organism>
<comment type="caution">
    <text evidence="15">The sequence shown here is derived from an EMBL/GenBank/DDBJ whole genome shotgun (WGS) entry which is preliminary data.</text>
</comment>
<comment type="catalytic activity">
    <reaction evidence="1 13 14">
        <text>D-glyceraldehyde 3-phosphate = dihydroxyacetone phosphate</text>
        <dbReference type="Rhea" id="RHEA:18585"/>
        <dbReference type="ChEBI" id="CHEBI:57642"/>
        <dbReference type="ChEBI" id="CHEBI:59776"/>
        <dbReference type="EC" id="5.3.1.1"/>
    </reaction>
</comment>
<keyword evidence="16" id="KW-1185">Reference proteome</keyword>
<comment type="pathway">
    <text evidence="3">Carbohydrate metabolism; erythritol degradation.</text>
</comment>
<dbReference type="PANTHER" id="PTHR21139">
    <property type="entry name" value="TRIOSEPHOSPHATE ISOMERASE"/>
    <property type="match status" value="1"/>
</dbReference>
<dbReference type="InterPro" id="IPR013785">
    <property type="entry name" value="Aldolase_TIM"/>
</dbReference>
<name>A0A545UHV5_9GAMM</name>
<evidence type="ECO:0000256" key="10">
    <source>
        <dbReference type="ARBA" id="ARBA00023152"/>
    </source>
</evidence>
<feature type="binding site" evidence="13">
    <location>
        <position position="215"/>
    </location>
    <ligand>
        <name>substrate</name>
    </ligand>
</feature>
<dbReference type="InterPro" id="IPR035990">
    <property type="entry name" value="TIM_sf"/>
</dbReference>
<dbReference type="InterPro" id="IPR000652">
    <property type="entry name" value="Triosephosphate_isomerase"/>
</dbReference>
<evidence type="ECO:0000256" key="11">
    <source>
        <dbReference type="ARBA" id="ARBA00023235"/>
    </source>
</evidence>
<dbReference type="GO" id="GO:0046166">
    <property type="term" value="P:glyceraldehyde-3-phosphate biosynthetic process"/>
    <property type="evidence" value="ECO:0007669"/>
    <property type="project" value="TreeGrafter"/>
</dbReference>
<dbReference type="GO" id="GO:0005829">
    <property type="term" value="C:cytosol"/>
    <property type="evidence" value="ECO:0007669"/>
    <property type="project" value="TreeGrafter"/>
</dbReference>
<comment type="function">
    <text evidence="12 13">Involved in the gluconeogenesis. Catalyzes stereospecifically the conversion of dihydroxyacetone phosphate (DHAP) to D-glyceraldehyde-3-phosphate (G3P).</text>
</comment>
<dbReference type="Proteomes" id="UP000315439">
    <property type="component" value="Unassembled WGS sequence"/>
</dbReference>
<dbReference type="InterPro" id="IPR022896">
    <property type="entry name" value="TrioseP_Isoase_bac/euk"/>
</dbReference>
<evidence type="ECO:0000256" key="4">
    <source>
        <dbReference type="ARBA" id="ARBA00007422"/>
    </source>
</evidence>
<evidence type="ECO:0000256" key="7">
    <source>
        <dbReference type="ARBA" id="ARBA00019397"/>
    </source>
</evidence>
<dbReference type="PROSITE" id="PS00171">
    <property type="entry name" value="TIM_1"/>
    <property type="match status" value="1"/>
</dbReference>
<comment type="subunit">
    <text evidence="5 13 14">Homodimer.</text>
</comment>
<dbReference type="RefSeq" id="WP_142892478.1">
    <property type="nucleotide sequence ID" value="NZ_ML660161.1"/>
</dbReference>
<comment type="pathway">
    <text evidence="2 13 14">Carbohydrate biosynthesis; gluconeogenesis.</text>
</comment>
<feature type="binding site" evidence="13">
    <location>
        <begin position="236"/>
        <end position="237"/>
    </location>
    <ligand>
        <name>substrate</name>
    </ligand>
</feature>
<feature type="binding site" evidence="13">
    <location>
        <begin position="12"/>
        <end position="14"/>
    </location>
    <ligand>
        <name>substrate</name>
    </ligand>
</feature>
<evidence type="ECO:0000313" key="15">
    <source>
        <dbReference type="EMBL" id="TQV88993.1"/>
    </source>
</evidence>
<evidence type="ECO:0000256" key="12">
    <source>
        <dbReference type="ARBA" id="ARBA00055680"/>
    </source>
</evidence>
<dbReference type="UniPathway" id="UPA00138"/>
<evidence type="ECO:0000256" key="14">
    <source>
        <dbReference type="RuleBase" id="RU363013"/>
    </source>
</evidence>
<evidence type="ECO:0000256" key="13">
    <source>
        <dbReference type="HAMAP-Rule" id="MF_00147"/>
    </source>
</evidence>
<dbReference type="Gene3D" id="3.20.20.70">
    <property type="entry name" value="Aldolase class I"/>
    <property type="match status" value="1"/>
</dbReference>
<evidence type="ECO:0000256" key="8">
    <source>
        <dbReference type="ARBA" id="ARBA00022432"/>
    </source>
</evidence>
<keyword evidence="11 13" id="KW-0413">Isomerase</keyword>
<dbReference type="InterPro" id="IPR020861">
    <property type="entry name" value="Triosephosphate_isomerase_AS"/>
</dbReference>
<comment type="similarity">
    <text evidence="4 13 14">Belongs to the triosephosphate isomerase family.</text>
</comment>
<dbReference type="GO" id="GO:0019563">
    <property type="term" value="P:glycerol catabolic process"/>
    <property type="evidence" value="ECO:0007669"/>
    <property type="project" value="TreeGrafter"/>
</dbReference>
<sequence length="253" mass="27321">MSDTRRKFIAGNWKMNCSRSEAIQLASAVVASSEEKESAQILICVPNIHLADIGKLAVNSHVLLGAQDAYWQDSGAFTGEISISMLADYQVKYLLVGHSERREMFANTDEIVAKKFAGALKHGIKPILCIGESLAQREQGVTFDVLKEQCQAVIDEVGIEAFADACIAYEPIWAIGTGRTATPEQAQEVHHSLRVWLAEKNAQIAKNLQILYGGSMNAANASELLAQPDIDGGLIGGASLKAEDFLKIYSVAG</sequence>
<keyword evidence="9 13" id="KW-0963">Cytoplasm</keyword>
<comment type="pathway">
    <text evidence="13 14">Carbohydrate degradation; glycolysis; D-glyceraldehyde 3-phosphate from glycerone phosphate: step 1/1.</text>
</comment>
<gene>
    <name evidence="13" type="primary">tpiA</name>
    <name evidence="15" type="ORF">FLL46_05535</name>
</gene>
<dbReference type="GO" id="GO:0004807">
    <property type="term" value="F:triose-phosphate isomerase activity"/>
    <property type="evidence" value="ECO:0007669"/>
    <property type="project" value="UniProtKB-UniRule"/>
</dbReference>
<dbReference type="HAMAP" id="MF_00147_B">
    <property type="entry name" value="TIM_B"/>
    <property type="match status" value="1"/>
</dbReference>
<evidence type="ECO:0000313" key="16">
    <source>
        <dbReference type="Proteomes" id="UP000315439"/>
    </source>
</evidence>
<protein>
    <recommendedName>
        <fullName evidence="7 13">Triosephosphate isomerase</fullName>
        <shortName evidence="13">TIM</shortName>
        <shortName evidence="13">TPI</shortName>
        <ecNumber evidence="6 13">5.3.1.1</ecNumber>
    </recommendedName>
    <alternativeName>
        <fullName evidence="13">Triose-phosphate isomerase</fullName>
    </alternativeName>
</protein>
<dbReference type="EMBL" id="VIKS01000003">
    <property type="protein sequence ID" value="TQV88993.1"/>
    <property type="molecule type" value="Genomic_DNA"/>
</dbReference>
<feature type="binding site" evidence="13">
    <location>
        <position position="176"/>
    </location>
    <ligand>
        <name>substrate</name>
    </ligand>
</feature>
<dbReference type="PROSITE" id="PS51440">
    <property type="entry name" value="TIM_2"/>
    <property type="match status" value="1"/>
</dbReference>
<evidence type="ECO:0000256" key="2">
    <source>
        <dbReference type="ARBA" id="ARBA00004742"/>
    </source>
</evidence>
<evidence type="ECO:0000256" key="9">
    <source>
        <dbReference type="ARBA" id="ARBA00022490"/>
    </source>
</evidence>
<evidence type="ECO:0000256" key="5">
    <source>
        <dbReference type="ARBA" id="ARBA00011738"/>
    </source>
</evidence>
<dbReference type="PANTHER" id="PTHR21139:SF42">
    <property type="entry name" value="TRIOSEPHOSPHATE ISOMERASE"/>
    <property type="match status" value="1"/>
</dbReference>
<evidence type="ECO:0000256" key="3">
    <source>
        <dbReference type="ARBA" id="ARBA00004939"/>
    </source>
</evidence>
<dbReference type="SUPFAM" id="SSF51351">
    <property type="entry name" value="Triosephosphate isomerase (TIM)"/>
    <property type="match status" value="1"/>
</dbReference>
<proteinExistence type="inferred from homology"/>
<comment type="subcellular location">
    <subcellularLocation>
        <location evidence="13 14">Cytoplasm</location>
    </subcellularLocation>
</comment>
<accession>A0A545UHV5</accession>